<evidence type="ECO:0000313" key="2">
    <source>
        <dbReference type="EMBL" id="CAL5132624.1"/>
    </source>
</evidence>
<sequence>MKSVTYSIRARANCGVKVTLEGIYPRSPDQCNVTLKFSDGTTMDESSTGKTVTSTSGPIFFDIYSDCDLADVVLFYQEDCRSTTATSTDQSTVSTPQTTTTSESTVSRSPSSGMNVVAHVLPVTFALILSTVQYL</sequence>
<protein>
    <submittedName>
        <fullName evidence="2">Uncharacterized protein</fullName>
    </submittedName>
</protein>
<evidence type="ECO:0000313" key="3">
    <source>
        <dbReference type="Proteomes" id="UP001497525"/>
    </source>
</evidence>
<accession>A0AAV2T661</accession>
<dbReference type="EMBL" id="CAXLJL010000134">
    <property type="protein sequence ID" value="CAL5132624.1"/>
    <property type="molecule type" value="Genomic_DNA"/>
</dbReference>
<dbReference type="Proteomes" id="UP001497525">
    <property type="component" value="Unassembled WGS sequence"/>
</dbReference>
<name>A0AAV2T661_CALDB</name>
<dbReference type="AlphaFoldDB" id="A0AAV2T661"/>
<comment type="caution">
    <text evidence="2">The sequence shown here is derived from an EMBL/GenBank/DDBJ whole genome shotgun (WGS) entry which is preliminary data.</text>
</comment>
<reference evidence="2" key="1">
    <citation type="submission" date="2024-06" db="EMBL/GenBank/DDBJ databases">
        <authorList>
            <person name="Liu X."/>
            <person name="Lenzi L."/>
            <person name="Haldenby T S."/>
            <person name="Uol C."/>
        </authorList>
    </citation>
    <scope>NUCLEOTIDE SEQUENCE</scope>
</reference>
<evidence type="ECO:0000256" key="1">
    <source>
        <dbReference type="SAM" id="MobiDB-lite"/>
    </source>
</evidence>
<gene>
    <name evidence="2" type="ORF">CDAUBV1_LOCUS5475</name>
</gene>
<proteinExistence type="predicted"/>
<feature type="region of interest" description="Disordered" evidence="1">
    <location>
        <begin position="86"/>
        <end position="112"/>
    </location>
</feature>
<organism evidence="2 3">
    <name type="scientific">Calicophoron daubneyi</name>
    <name type="common">Rumen fluke</name>
    <name type="synonym">Paramphistomum daubneyi</name>
    <dbReference type="NCBI Taxonomy" id="300641"/>
    <lineage>
        <taxon>Eukaryota</taxon>
        <taxon>Metazoa</taxon>
        <taxon>Spiralia</taxon>
        <taxon>Lophotrochozoa</taxon>
        <taxon>Platyhelminthes</taxon>
        <taxon>Trematoda</taxon>
        <taxon>Digenea</taxon>
        <taxon>Plagiorchiida</taxon>
        <taxon>Pronocephalata</taxon>
        <taxon>Paramphistomoidea</taxon>
        <taxon>Paramphistomidae</taxon>
        <taxon>Calicophoron</taxon>
    </lineage>
</organism>